<dbReference type="EMBL" id="VBOU01000050">
    <property type="protein sequence ID" value="TMQ54855.1"/>
    <property type="molecule type" value="Genomic_DNA"/>
</dbReference>
<comment type="caution">
    <text evidence="3">The sequence shown here is derived from an EMBL/GenBank/DDBJ whole genome shotgun (WGS) entry which is preliminary data.</text>
</comment>
<name>A0A538THA3_UNCEI</name>
<dbReference type="Proteomes" id="UP000319829">
    <property type="component" value="Unassembled WGS sequence"/>
</dbReference>
<proteinExistence type="predicted"/>
<evidence type="ECO:0000313" key="3">
    <source>
        <dbReference type="EMBL" id="TMQ63005.1"/>
    </source>
</evidence>
<dbReference type="EMBL" id="VBOX01000065">
    <property type="protein sequence ID" value="TMQ63005.1"/>
    <property type="molecule type" value="Genomic_DNA"/>
</dbReference>
<organism evidence="3 4">
    <name type="scientific">Eiseniibacteriota bacterium</name>
    <dbReference type="NCBI Taxonomy" id="2212470"/>
    <lineage>
        <taxon>Bacteria</taxon>
        <taxon>Candidatus Eiseniibacteriota</taxon>
    </lineage>
</organism>
<evidence type="ECO:0000313" key="4">
    <source>
        <dbReference type="Proteomes" id="UP000317366"/>
    </source>
</evidence>
<evidence type="ECO:0000313" key="2">
    <source>
        <dbReference type="EMBL" id="TMQ54855.1"/>
    </source>
</evidence>
<feature type="signal peptide" evidence="1">
    <location>
        <begin position="1"/>
        <end position="22"/>
    </location>
</feature>
<accession>A0A538THA3</accession>
<dbReference type="AlphaFoldDB" id="A0A538THA3"/>
<keyword evidence="1" id="KW-0732">Signal</keyword>
<protein>
    <recommendedName>
        <fullName evidence="6">Lipoprotein</fullName>
    </recommendedName>
</protein>
<evidence type="ECO:0000313" key="5">
    <source>
        <dbReference type="Proteomes" id="UP000319829"/>
    </source>
</evidence>
<dbReference type="Proteomes" id="UP000317366">
    <property type="component" value="Unassembled WGS sequence"/>
</dbReference>
<reference evidence="4 5" key="1">
    <citation type="journal article" date="2019" name="Nat. Microbiol.">
        <title>Mediterranean grassland soil C-N compound turnover is dependent on rainfall and depth, and is mediated by genomically divergent microorganisms.</title>
        <authorList>
            <person name="Diamond S."/>
            <person name="Andeer P.F."/>
            <person name="Li Z."/>
            <person name="Crits-Christoph A."/>
            <person name="Burstein D."/>
            <person name="Anantharaman K."/>
            <person name="Lane K.R."/>
            <person name="Thomas B.C."/>
            <person name="Pan C."/>
            <person name="Northen T.R."/>
            <person name="Banfield J.F."/>
        </authorList>
    </citation>
    <scope>NUCLEOTIDE SEQUENCE [LARGE SCALE GENOMIC DNA]</scope>
    <source>
        <strain evidence="2">WS_4</strain>
        <strain evidence="3">WS_7</strain>
    </source>
</reference>
<sequence>MKSRQRIALAALLLLGVLPGCASESDLLRLDPGLTETDLRQGKLAVLGVVKFQEPDQVRPPLVAMLEKTLGEERVDVPLIRADSVRHALGDERYRRILLGYEYHGTLDSAALREIADPLQGVARFVVLARVEKDRTRNSARSISDADGAGRTGYAMGITGRDATVEIHLYDVARRALVMKGKYDGSSENSKPIVSSVPPGGGPAVTVEVGEAVPPEAQGYPGVPELAQALEEPFRAFARALPGAPRPAPRPPGPR</sequence>
<evidence type="ECO:0008006" key="6">
    <source>
        <dbReference type="Google" id="ProtNLM"/>
    </source>
</evidence>
<feature type="chain" id="PRO_5039810603" description="Lipoprotein" evidence="1">
    <location>
        <begin position="23"/>
        <end position="255"/>
    </location>
</feature>
<evidence type="ECO:0000256" key="1">
    <source>
        <dbReference type="SAM" id="SignalP"/>
    </source>
</evidence>
<gene>
    <name evidence="2" type="ORF">E6K74_04850</name>
    <name evidence="3" type="ORF">E6K77_06120</name>
</gene>